<evidence type="ECO:0000313" key="5">
    <source>
        <dbReference type="Proteomes" id="UP000450676"/>
    </source>
</evidence>
<evidence type="ECO:0008006" key="6">
    <source>
        <dbReference type="Google" id="ProtNLM"/>
    </source>
</evidence>
<feature type="signal peptide" evidence="1">
    <location>
        <begin position="1"/>
        <end position="21"/>
    </location>
</feature>
<feature type="domain" description="DUF6531" evidence="3">
    <location>
        <begin position="99"/>
        <end position="150"/>
    </location>
</feature>
<dbReference type="Pfam" id="PF15649">
    <property type="entry name" value="Tox-REase-7"/>
    <property type="match status" value="1"/>
</dbReference>
<organism evidence="4 5">
    <name type="scientific">Pseudoduganella aquatica</name>
    <dbReference type="NCBI Taxonomy" id="2660641"/>
    <lineage>
        <taxon>Bacteria</taxon>
        <taxon>Pseudomonadati</taxon>
        <taxon>Pseudomonadota</taxon>
        <taxon>Betaproteobacteria</taxon>
        <taxon>Burkholderiales</taxon>
        <taxon>Oxalobacteraceae</taxon>
        <taxon>Telluria group</taxon>
        <taxon>Pseudoduganella</taxon>
    </lineage>
</organism>
<dbReference type="InterPro" id="IPR022385">
    <property type="entry name" value="Rhs_assc_core"/>
</dbReference>
<dbReference type="PANTHER" id="PTHR32305:SF15">
    <property type="entry name" value="PROTEIN RHSA-RELATED"/>
    <property type="match status" value="1"/>
</dbReference>
<keyword evidence="5" id="KW-1185">Reference proteome</keyword>
<dbReference type="InterPro" id="IPR031325">
    <property type="entry name" value="RHS_repeat"/>
</dbReference>
<evidence type="ECO:0000313" key="4">
    <source>
        <dbReference type="EMBL" id="MYN06239.1"/>
    </source>
</evidence>
<sequence>MKMFLLALALASAILPHSAQAEEMQVVEIVGQRPIFDPGMLDYLDLIRNRERYDWVERSTGGGARVVAAPPSDSNSNHGEIGCNKSKTGAPNGASPVIGNPVVVATGEKLLFERDFQAMGDYGLGLARTYRSQNASGTLFGPYWLSSIDSPRLNIVTANCYRLQVGGCIPRTVIVTDPDGVKQSYGLQLFHDERFRLYDYTVRKSQSAGTLTHRANGEWLLTRDKTLYAYSNDGYLQRIVDSFGAVLSFGYQGNRLITVTSAAGKTLTLGYGGNGLVATVRDPAGSIWTYDYDGNNMLAKVTAPGAAGQQDIREYTYGGPDNPASTDPTLVTGIVINGVPFSNYTYHPDRRAKDSGPASGEEKETFNYGANLTNVTDLRGQSTDYTFINVLGEMKIDTISRAPSATCSSASAKTVYDANGYIDYQLDWEGSKTDYTFDEFGRLTDVTTAAGTSDALATIYTWEGDDIKTTEWRGTNGIAYLRVTYTYEGSQLKSEVWDDLKTGNRREIIYTYTRHPSNILAARTASRWLPEGYVTDTLEFNTSGNLVRHVNPLGYAESWANHNSMGQPGRHTTFKNRVEEFGYHVNGNLTQHALLLAGGKRFTKFSYNHDRQVMDVSHASGRIDRYRYNVSGRLDRTGDAAGNYATTVFDAPSNTMTWSAERHVPAAGNVPLAKSEGRFSKVTVFDSLGRPYTVLGNHGQRTDFRYDLNGNLATQTDALGRSTTFEYDAQDRPVRRVAPDGGVSRWEYDNEGRLHYFYDPRGIRTDYTYTGFGDVATVNSPDGGNVSYGYDAAGRLKSETRAGEAIVYTLDALERLRTRSRGGVTETYAYDPMGKLERFTDATGSTDFGYNDAEELVGKVSNVYGGIHTTAWAYDVAGRLIGMGYDGSQLSLGFDYNTVGQLTRIRTSKGGTWGVLASQFLYQPATGRRYGWRFNNSIPRLDTLDTDGRIEKIYSINAVNQTYGYDATDTLNRITDAAYPTLSENMGYDANDRLGYSGPAANVQAYVWDQSGNRGVHRNFGIEYHSVISPTSNRLDLLHTLDNRQWRSFEYDALGNLFRETANSGTRTYSYDAFFRMNGAQVGANQAAYYNNALNQRAVKVANGSVTHYQYGPDGELVAEYIGSSRTYYIWLGGELLAIERDGTIYASHNDRTGRPVVLLDATTKKVWRAANTAFDRKVETSTIGDMNIGYPGQYYDKETGLWYNWHRYYDASLGRYIQSDPVGLLEGSSLYSYVDGNPLSYTDRLGLCPACVPFLALLDVGLTLNALATGDGPGASPASSPIRNAVALGRQGEASVCSAFDIGVRRTIKVNGRRRIPDGISEDAVNEVKNVAKLSFSRQLRDYSDFAKDNALKFNLYTRQGTNLSAPLQNAVDIGLINRLLIP</sequence>
<name>A0A7X4H7P7_9BURK</name>
<dbReference type="Pfam" id="PF20148">
    <property type="entry name" value="DUF6531"/>
    <property type="match status" value="1"/>
</dbReference>
<protein>
    <recommendedName>
        <fullName evidence="6">RHS repeat protein</fullName>
    </recommendedName>
</protein>
<reference evidence="4 5" key="1">
    <citation type="submission" date="2019-12" db="EMBL/GenBank/DDBJ databases">
        <title>Novel species isolated from a subtropical stream in China.</title>
        <authorList>
            <person name="Lu H."/>
        </authorList>
    </citation>
    <scope>NUCLEOTIDE SEQUENCE [LARGE SCALE GENOMIC DNA]</scope>
    <source>
        <strain evidence="4 5">FT127W</strain>
    </source>
</reference>
<evidence type="ECO:0000259" key="3">
    <source>
        <dbReference type="Pfam" id="PF20148"/>
    </source>
</evidence>
<accession>A0A7X4H7P7</accession>
<evidence type="ECO:0000256" key="1">
    <source>
        <dbReference type="SAM" id="SignalP"/>
    </source>
</evidence>
<evidence type="ECO:0000259" key="2">
    <source>
        <dbReference type="Pfam" id="PF15649"/>
    </source>
</evidence>
<feature type="domain" description="Tox-REase-7" evidence="2">
    <location>
        <begin position="1290"/>
        <end position="1369"/>
    </location>
</feature>
<dbReference type="InterPro" id="IPR045351">
    <property type="entry name" value="DUF6531"/>
</dbReference>
<feature type="chain" id="PRO_5030893280" description="RHS repeat protein" evidence="1">
    <location>
        <begin position="22"/>
        <end position="1384"/>
    </location>
</feature>
<dbReference type="Gene3D" id="2.180.10.10">
    <property type="entry name" value="RHS repeat-associated core"/>
    <property type="match status" value="2"/>
</dbReference>
<dbReference type="PANTHER" id="PTHR32305">
    <property type="match status" value="1"/>
</dbReference>
<gene>
    <name evidence="4" type="ORF">GTP77_02690</name>
</gene>
<dbReference type="EMBL" id="WWCU01000002">
    <property type="protein sequence ID" value="MYN06239.1"/>
    <property type="molecule type" value="Genomic_DNA"/>
</dbReference>
<dbReference type="InterPro" id="IPR050708">
    <property type="entry name" value="T6SS_VgrG/RHS"/>
</dbReference>
<dbReference type="InterPro" id="IPR028903">
    <property type="entry name" value="Tox-REase-7_dom"/>
</dbReference>
<dbReference type="Proteomes" id="UP000450676">
    <property type="component" value="Unassembled WGS sequence"/>
</dbReference>
<dbReference type="NCBIfam" id="TIGR01643">
    <property type="entry name" value="YD_repeat_2x"/>
    <property type="match status" value="3"/>
</dbReference>
<dbReference type="Pfam" id="PF05593">
    <property type="entry name" value="RHS_repeat"/>
    <property type="match status" value="2"/>
</dbReference>
<dbReference type="InterPro" id="IPR006530">
    <property type="entry name" value="YD"/>
</dbReference>
<comment type="caution">
    <text evidence="4">The sequence shown here is derived from an EMBL/GenBank/DDBJ whole genome shotgun (WGS) entry which is preliminary data.</text>
</comment>
<dbReference type="NCBIfam" id="TIGR03696">
    <property type="entry name" value="Rhs_assc_core"/>
    <property type="match status" value="1"/>
</dbReference>
<keyword evidence="1" id="KW-0732">Signal</keyword>
<dbReference type="RefSeq" id="WP_161070623.1">
    <property type="nucleotide sequence ID" value="NZ_WWCU01000002.1"/>
</dbReference>
<proteinExistence type="predicted"/>